<protein>
    <recommendedName>
        <fullName evidence="7">50S ribosomal protein L18</fullName>
    </recommendedName>
</protein>
<dbReference type="Gene3D" id="3.30.420.100">
    <property type="match status" value="1"/>
</dbReference>
<dbReference type="PANTHER" id="PTHR12899">
    <property type="entry name" value="39S RIBOSOMAL PROTEIN L18, MITOCHONDRIAL"/>
    <property type="match status" value="1"/>
</dbReference>
<dbReference type="InterPro" id="IPR057268">
    <property type="entry name" value="Ribosomal_L18"/>
</dbReference>
<keyword evidence="3" id="KW-0694">RNA-binding</keyword>
<evidence type="ECO:0000256" key="2">
    <source>
        <dbReference type="ARBA" id="ARBA00022730"/>
    </source>
</evidence>
<dbReference type="EMBL" id="LAZR01024135">
    <property type="protein sequence ID" value="KKL76173.1"/>
    <property type="molecule type" value="Genomic_DNA"/>
</dbReference>
<dbReference type="InterPro" id="IPR005484">
    <property type="entry name" value="Ribosomal_uL18_bac/plant/anim"/>
</dbReference>
<dbReference type="Pfam" id="PF00861">
    <property type="entry name" value="Ribosomal_L18p"/>
    <property type="match status" value="1"/>
</dbReference>
<dbReference type="GO" id="GO:0006412">
    <property type="term" value="P:translation"/>
    <property type="evidence" value="ECO:0007669"/>
    <property type="project" value="InterPro"/>
</dbReference>
<keyword evidence="2" id="KW-0699">rRNA-binding</keyword>
<sequence length="91" mass="9760">PRLCVFKSARHINAQVIDDTRHATIVGVYSTAKDFEGGGGNIDAASKLGEIVGKLAMEKGIKQVVFDRGGYIYHGRIKAVAEAARKAGLEF</sequence>
<evidence type="ECO:0000256" key="1">
    <source>
        <dbReference type="ARBA" id="ARBA00007116"/>
    </source>
</evidence>
<dbReference type="GO" id="GO:0022625">
    <property type="term" value="C:cytosolic large ribosomal subunit"/>
    <property type="evidence" value="ECO:0007669"/>
    <property type="project" value="TreeGrafter"/>
</dbReference>
<comment type="similarity">
    <text evidence="1">Belongs to the universal ribosomal protein uL18 family.</text>
</comment>
<evidence type="ECO:0000256" key="5">
    <source>
        <dbReference type="ARBA" id="ARBA00023274"/>
    </source>
</evidence>
<gene>
    <name evidence="6" type="ORF">LCGC14_2047570</name>
</gene>
<accession>A0A0F9EPW9</accession>
<keyword evidence="4" id="KW-0689">Ribosomal protein</keyword>
<feature type="non-terminal residue" evidence="6">
    <location>
        <position position="1"/>
    </location>
</feature>
<dbReference type="CDD" id="cd00432">
    <property type="entry name" value="Ribosomal_L18_L5e"/>
    <property type="match status" value="1"/>
</dbReference>
<keyword evidence="5" id="KW-0687">Ribonucleoprotein</keyword>
<dbReference type="PANTHER" id="PTHR12899:SF3">
    <property type="entry name" value="LARGE RIBOSOMAL SUBUNIT PROTEIN UL18M"/>
    <property type="match status" value="1"/>
</dbReference>
<dbReference type="NCBIfam" id="TIGR00060">
    <property type="entry name" value="L18_bact"/>
    <property type="match status" value="1"/>
</dbReference>
<proteinExistence type="inferred from homology"/>
<organism evidence="6">
    <name type="scientific">marine sediment metagenome</name>
    <dbReference type="NCBI Taxonomy" id="412755"/>
    <lineage>
        <taxon>unclassified sequences</taxon>
        <taxon>metagenomes</taxon>
        <taxon>ecological metagenomes</taxon>
    </lineage>
</organism>
<dbReference type="GO" id="GO:0003735">
    <property type="term" value="F:structural constituent of ribosome"/>
    <property type="evidence" value="ECO:0007669"/>
    <property type="project" value="InterPro"/>
</dbReference>
<dbReference type="GO" id="GO:0008097">
    <property type="term" value="F:5S rRNA binding"/>
    <property type="evidence" value="ECO:0007669"/>
    <property type="project" value="TreeGrafter"/>
</dbReference>
<reference evidence="6" key="1">
    <citation type="journal article" date="2015" name="Nature">
        <title>Complex archaea that bridge the gap between prokaryotes and eukaryotes.</title>
        <authorList>
            <person name="Spang A."/>
            <person name="Saw J.H."/>
            <person name="Jorgensen S.L."/>
            <person name="Zaremba-Niedzwiedzka K."/>
            <person name="Martijn J."/>
            <person name="Lind A.E."/>
            <person name="van Eijk R."/>
            <person name="Schleper C."/>
            <person name="Guy L."/>
            <person name="Ettema T.J."/>
        </authorList>
    </citation>
    <scope>NUCLEOTIDE SEQUENCE</scope>
</reference>
<comment type="caution">
    <text evidence="6">The sequence shown here is derived from an EMBL/GenBank/DDBJ whole genome shotgun (WGS) entry which is preliminary data.</text>
</comment>
<evidence type="ECO:0000256" key="4">
    <source>
        <dbReference type="ARBA" id="ARBA00022980"/>
    </source>
</evidence>
<dbReference type="AlphaFoldDB" id="A0A0F9EPW9"/>
<name>A0A0F9EPW9_9ZZZZ</name>
<dbReference type="SUPFAM" id="SSF53137">
    <property type="entry name" value="Translational machinery components"/>
    <property type="match status" value="1"/>
</dbReference>
<dbReference type="InterPro" id="IPR004389">
    <property type="entry name" value="Ribosomal_uL18_bac-type"/>
</dbReference>
<evidence type="ECO:0000256" key="3">
    <source>
        <dbReference type="ARBA" id="ARBA00022884"/>
    </source>
</evidence>
<evidence type="ECO:0008006" key="7">
    <source>
        <dbReference type="Google" id="ProtNLM"/>
    </source>
</evidence>
<evidence type="ECO:0000313" key="6">
    <source>
        <dbReference type="EMBL" id="KKL76173.1"/>
    </source>
</evidence>